<protein>
    <submittedName>
        <fullName evidence="1">Uncharacterized protein</fullName>
    </submittedName>
</protein>
<sequence length="234" mass="26796">MVKFQRKHLTPQTSLLHPVSGTGSDIAKCILKYLEDNDVDINELESTGFKGTVTNTGWNNGVIRNIECKIQRPLQWFICLLHFNELPIKHLFEYLDGETTRIASFFGKIGKKLTNCEILPIINFEAIQLDEINVNKTDLCKDQQNLLDIFRPIQTGQCSPDLAVRDPGSLNHSRWLSCAIRVLLTLVHFPNKPYKRTQNLVNYIMKTCAPVCLSLKDICSSNRVRNIERLHFIT</sequence>
<accession>A0A4Y2BH62</accession>
<evidence type="ECO:0000313" key="1">
    <source>
        <dbReference type="EMBL" id="GBL91580.1"/>
    </source>
</evidence>
<dbReference type="PANTHER" id="PTHR46409">
    <property type="entry name" value="HTH PSQ-TYPE DOMAIN-CONTAINING PROTEIN"/>
    <property type="match status" value="1"/>
</dbReference>
<name>A0A4Y2BH62_ARAVE</name>
<organism evidence="1 2">
    <name type="scientific">Araneus ventricosus</name>
    <name type="common">Orbweaver spider</name>
    <name type="synonym">Epeira ventricosa</name>
    <dbReference type="NCBI Taxonomy" id="182803"/>
    <lineage>
        <taxon>Eukaryota</taxon>
        <taxon>Metazoa</taxon>
        <taxon>Ecdysozoa</taxon>
        <taxon>Arthropoda</taxon>
        <taxon>Chelicerata</taxon>
        <taxon>Arachnida</taxon>
        <taxon>Araneae</taxon>
        <taxon>Araneomorphae</taxon>
        <taxon>Entelegynae</taxon>
        <taxon>Araneoidea</taxon>
        <taxon>Araneidae</taxon>
        <taxon>Araneus</taxon>
    </lineage>
</organism>
<keyword evidence="2" id="KW-1185">Reference proteome</keyword>
<dbReference type="EMBL" id="BGPR01000080">
    <property type="protein sequence ID" value="GBL91580.1"/>
    <property type="molecule type" value="Genomic_DNA"/>
</dbReference>
<dbReference type="PANTHER" id="PTHR46409:SF1">
    <property type="entry name" value="HTH PSQ-TYPE DOMAIN-CONTAINING PROTEIN"/>
    <property type="match status" value="1"/>
</dbReference>
<reference evidence="1 2" key="1">
    <citation type="journal article" date="2019" name="Sci. Rep.">
        <title>Orb-weaving spider Araneus ventricosus genome elucidates the spidroin gene catalogue.</title>
        <authorList>
            <person name="Kono N."/>
            <person name="Nakamura H."/>
            <person name="Ohtoshi R."/>
            <person name="Moran D.A.P."/>
            <person name="Shinohara A."/>
            <person name="Yoshida Y."/>
            <person name="Fujiwara M."/>
            <person name="Mori M."/>
            <person name="Tomita M."/>
            <person name="Arakawa K."/>
        </authorList>
    </citation>
    <scope>NUCLEOTIDE SEQUENCE [LARGE SCALE GENOMIC DNA]</scope>
</reference>
<comment type="caution">
    <text evidence="1">The sequence shown here is derived from an EMBL/GenBank/DDBJ whole genome shotgun (WGS) entry which is preliminary data.</text>
</comment>
<gene>
    <name evidence="1" type="ORF">AVEN_23639_1</name>
</gene>
<dbReference type="AlphaFoldDB" id="A0A4Y2BH62"/>
<proteinExistence type="predicted"/>
<evidence type="ECO:0000313" key="2">
    <source>
        <dbReference type="Proteomes" id="UP000499080"/>
    </source>
</evidence>
<dbReference type="Proteomes" id="UP000499080">
    <property type="component" value="Unassembled WGS sequence"/>
</dbReference>